<evidence type="ECO:0000313" key="5">
    <source>
        <dbReference type="Proteomes" id="UP000002320"/>
    </source>
</evidence>
<dbReference type="PANTHER" id="PTHR24260:SF136">
    <property type="entry name" value="GH08193P-RELATED"/>
    <property type="match status" value="1"/>
</dbReference>
<dbReference type="EnsemblMetazoa" id="CPIJ002662-RA">
    <property type="protein sequence ID" value="CPIJ002662-PA"/>
    <property type="gene ID" value="CPIJ002662"/>
</dbReference>
<dbReference type="InterPro" id="IPR009003">
    <property type="entry name" value="Peptidase_S1_PA"/>
</dbReference>
<dbReference type="Gene3D" id="2.40.10.10">
    <property type="entry name" value="Trypsin-like serine proteases"/>
    <property type="match status" value="1"/>
</dbReference>
<dbReference type="eggNOG" id="KOG3627">
    <property type="taxonomic scope" value="Eukaryota"/>
</dbReference>
<dbReference type="STRING" id="7176.B0W6B1"/>
<dbReference type="InterPro" id="IPR001254">
    <property type="entry name" value="Trypsin_dom"/>
</dbReference>
<dbReference type="SMART" id="SM00020">
    <property type="entry name" value="Tryp_SPc"/>
    <property type="match status" value="1"/>
</dbReference>
<sequence length="276" mass="30963">MPPSCDRVFRLFVNKAAAGCLCVFPRVFQCVPVQQIPWGVPQRSTVDLLVGGFIAKAQDFPWHASMFHKIGRTWEYQCAGSLISERFVLKAKHCTLEGDDPIPVDRILIKFGLQKYTKENSNSQKRAALQVYRASGNLWEGFRNDIALIKLLEEVAITEHVLPVLLVEEEPPARTMGTVVGFGYTQESGPSEPLRQLELPVIDSRQCTFRHANYKLDLGQFCAGHSDNKTACNGDSGGGLYHQLNPITFHAGFQQFSDFVELLEDRKQYQDNGLGM</sequence>
<dbReference type="HOGENOM" id="CLU_1009205_0_0_1"/>
<reference evidence="3" key="1">
    <citation type="submission" date="2007-03" db="EMBL/GenBank/DDBJ databases">
        <title>Annotation of Culex pipiens quinquefasciatus.</title>
        <authorList>
            <consortium name="The Broad Institute Genome Sequencing Platform"/>
            <person name="Atkinson P.W."/>
            <person name="Hemingway J."/>
            <person name="Christensen B.M."/>
            <person name="Higgs S."/>
            <person name="Kodira C."/>
            <person name="Hannick L."/>
            <person name="Megy K."/>
            <person name="O'Leary S."/>
            <person name="Pearson M."/>
            <person name="Haas B.J."/>
            <person name="Mauceli E."/>
            <person name="Wortman J.R."/>
            <person name="Lee N.H."/>
            <person name="Guigo R."/>
            <person name="Stanke M."/>
            <person name="Alvarado L."/>
            <person name="Amedeo P."/>
            <person name="Antoine C.H."/>
            <person name="Arensburger P."/>
            <person name="Bidwell S.L."/>
            <person name="Crawford M."/>
            <person name="Camaro F."/>
            <person name="Devon K."/>
            <person name="Engels R."/>
            <person name="Hammond M."/>
            <person name="Howarth C."/>
            <person name="Koehrsen M."/>
            <person name="Lawson D."/>
            <person name="Montgomery P."/>
            <person name="Nene V."/>
            <person name="Nusbaum C."/>
            <person name="Puiu D."/>
            <person name="Romero-Severson J."/>
            <person name="Severson D.W."/>
            <person name="Shumway M."/>
            <person name="Sisk P."/>
            <person name="Stolte C."/>
            <person name="Zeng Q."/>
            <person name="Eisenstadt E."/>
            <person name="Fraser-Liggett C."/>
            <person name="Strausberg R."/>
            <person name="Galagan J."/>
            <person name="Birren B."/>
            <person name="Collins F.H."/>
        </authorList>
    </citation>
    <scope>NUCLEOTIDE SEQUENCE [LARGE SCALE GENOMIC DNA]</scope>
    <source>
        <strain evidence="3">JHB</strain>
    </source>
</reference>
<dbReference type="InterPro" id="IPR051333">
    <property type="entry name" value="CLIP_Serine_Protease"/>
</dbReference>
<dbReference type="OrthoDB" id="7215686at2759"/>
<reference evidence="4" key="2">
    <citation type="submission" date="2020-05" db="UniProtKB">
        <authorList>
            <consortium name="EnsemblMetazoa"/>
        </authorList>
    </citation>
    <scope>IDENTIFICATION</scope>
    <source>
        <strain evidence="4">JHB</strain>
    </source>
</reference>
<dbReference type="AlphaFoldDB" id="B0W6B1"/>
<comment type="similarity">
    <text evidence="1">Belongs to the peptidase S1 family. CLIP subfamily.</text>
</comment>
<organism>
    <name type="scientific">Culex quinquefasciatus</name>
    <name type="common">Southern house mosquito</name>
    <name type="synonym">Culex pungens</name>
    <dbReference type="NCBI Taxonomy" id="7176"/>
    <lineage>
        <taxon>Eukaryota</taxon>
        <taxon>Metazoa</taxon>
        <taxon>Ecdysozoa</taxon>
        <taxon>Arthropoda</taxon>
        <taxon>Hexapoda</taxon>
        <taxon>Insecta</taxon>
        <taxon>Pterygota</taxon>
        <taxon>Neoptera</taxon>
        <taxon>Endopterygota</taxon>
        <taxon>Diptera</taxon>
        <taxon>Nematocera</taxon>
        <taxon>Culicoidea</taxon>
        <taxon>Culicidae</taxon>
        <taxon>Culicinae</taxon>
        <taxon>Culicini</taxon>
        <taxon>Culex</taxon>
        <taxon>Culex</taxon>
    </lineage>
</organism>
<dbReference type="InParanoid" id="B0W6B1"/>
<accession>B0W6B1</accession>
<dbReference type="VEuPathDB" id="VectorBase:CQUJHB007343"/>
<feature type="domain" description="Peptidase S1" evidence="2">
    <location>
        <begin position="49"/>
        <end position="268"/>
    </location>
</feature>
<evidence type="ECO:0000259" key="2">
    <source>
        <dbReference type="PROSITE" id="PS50240"/>
    </source>
</evidence>
<dbReference type="PROSITE" id="PS50240">
    <property type="entry name" value="TRYPSIN_DOM"/>
    <property type="match status" value="1"/>
</dbReference>
<proteinExistence type="inferred from homology"/>
<dbReference type="EMBL" id="DS231848">
    <property type="protein sequence ID" value="EDS36585.1"/>
    <property type="molecule type" value="Genomic_DNA"/>
</dbReference>
<gene>
    <name evidence="4" type="primary">6033852</name>
    <name evidence="3" type="ORF">CpipJ_CPIJ002662</name>
</gene>
<keyword evidence="5" id="KW-1185">Reference proteome</keyword>
<dbReference type="CDD" id="cd00190">
    <property type="entry name" value="Tryp_SPc"/>
    <property type="match status" value="1"/>
</dbReference>
<dbReference type="Proteomes" id="UP000002320">
    <property type="component" value="Unassembled WGS sequence"/>
</dbReference>
<dbReference type="GO" id="GO:0004252">
    <property type="term" value="F:serine-type endopeptidase activity"/>
    <property type="evidence" value="ECO:0007669"/>
    <property type="project" value="InterPro"/>
</dbReference>
<dbReference type="KEGG" id="cqu:CpipJ_CPIJ002662"/>
<dbReference type="VEuPathDB" id="VectorBase:CPIJ002662"/>
<evidence type="ECO:0000256" key="1">
    <source>
        <dbReference type="ARBA" id="ARBA00024195"/>
    </source>
</evidence>
<evidence type="ECO:0000313" key="3">
    <source>
        <dbReference type="EMBL" id="EDS36585.1"/>
    </source>
</evidence>
<dbReference type="GO" id="GO:0006508">
    <property type="term" value="P:proteolysis"/>
    <property type="evidence" value="ECO:0007669"/>
    <property type="project" value="InterPro"/>
</dbReference>
<dbReference type="InterPro" id="IPR043504">
    <property type="entry name" value="Peptidase_S1_PA_chymotrypsin"/>
</dbReference>
<dbReference type="InterPro" id="IPR001314">
    <property type="entry name" value="Peptidase_S1A"/>
</dbReference>
<evidence type="ECO:0000313" key="4">
    <source>
        <dbReference type="EnsemblMetazoa" id="CPIJ002662-PA"/>
    </source>
</evidence>
<name>B0W6B1_CULQU</name>
<dbReference type="PRINTS" id="PR00722">
    <property type="entry name" value="CHYMOTRYPSIN"/>
</dbReference>
<protein>
    <submittedName>
        <fullName evidence="3">Plasminogen</fullName>
    </submittedName>
</protein>
<dbReference type="Pfam" id="PF00089">
    <property type="entry name" value="Trypsin"/>
    <property type="match status" value="1"/>
</dbReference>
<dbReference type="PANTHER" id="PTHR24260">
    <property type="match status" value="1"/>
</dbReference>
<dbReference type="SUPFAM" id="SSF50494">
    <property type="entry name" value="Trypsin-like serine proteases"/>
    <property type="match status" value="1"/>
</dbReference>